<sequence>MYRNLLVHTLILIVLLLFYSCSTSIFRVVADEDTTREYSNEILNSMPKMPVTEEPTPKPQGQLQIGIKRRPEYCARKAQKGDSLHMHYTGSLKDNGVVFDSSYKRGQPLKFTLGMSQVIKGWDLGLLGTCAGEKRKLVIPPHLAYGEIGSPPNIPPNAALVFEVETIKIDQNHVEL</sequence>
<dbReference type="PANTHER" id="PTHR45779:SF7">
    <property type="entry name" value="PEPTIDYLPROLYL ISOMERASE"/>
    <property type="match status" value="1"/>
</dbReference>
<dbReference type="SUPFAM" id="SSF54534">
    <property type="entry name" value="FKBP-like"/>
    <property type="match status" value="1"/>
</dbReference>
<evidence type="ECO:0000256" key="3">
    <source>
        <dbReference type="ARBA" id="ARBA00023110"/>
    </source>
</evidence>
<keyword evidence="6" id="KW-0732">Signal</keyword>
<comment type="caution">
    <text evidence="8">The sequence shown here is derived from an EMBL/GenBank/DDBJ whole genome shotgun (WGS) entry which is preliminary data.</text>
</comment>
<reference evidence="8 9" key="1">
    <citation type="submission" date="2020-10" db="EMBL/GenBank/DDBJ databases">
        <authorList>
            <person name="Klimov P.B."/>
            <person name="Dyachkov S.M."/>
            <person name="Chetverikov P.E."/>
        </authorList>
    </citation>
    <scope>NUCLEOTIDE SEQUENCE [LARGE SCALE GENOMIC DNA]</scope>
    <source>
        <strain evidence="8">BMOC 18-1129-001#AD2665</strain>
        <tissue evidence="8">Entire mites</tissue>
    </source>
</reference>
<comment type="catalytic activity">
    <reaction evidence="1 5">
        <text>[protein]-peptidylproline (omega=180) = [protein]-peptidylproline (omega=0)</text>
        <dbReference type="Rhea" id="RHEA:16237"/>
        <dbReference type="Rhea" id="RHEA-COMP:10747"/>
        <dbReference type="Rhea" id="RHEA-COMP:10748"/>
        <dbReference type="ChEBI" id="CHEBI:83833"/>
        <dbReference type="ChEBI" id="CHEBI:83834"/>
        <dbReference type="EC" id="5.2.1.8"/>
    </reaction>
</comment>
<feature type="chain" id="PRO_5047047063" description="peptidylprolyl isomerase" evidence="6">
    <location>
        <begin position="24"/>
        <end position="176"/>
    </location>
</feature>
<dbReference type="EMBL" id="JAIFTH010001378">
    <property type="protein sequence ID" value="KAG9508559.1"/>
    <property type="molecule type" value="Genomic_DNA"/>
</dbReference>
<evidence type="ECO:0000313" key="8">
    <source>
        <dbReference type="EMBL" id="KAG9508559.1"/>
    </source>
</evidence>
<feature type="signal peptide" evidence="6">
    <location>
        <begin position="1"/>
        <end position="23"/>
    </location>
</feature>
<evidence type="ECO:0000256" key="5">
    <source>
        <dbReference type="PROSITE-ProRule" id="PRU00277"/>
    </source>
</evidence>
<feature type="non-terminal residue" evidence="8">
    <location>
        <position position="1"/>
    </location>
</feature>
<dbReference type="InterPro" id="IPR044609">
    <property type="entry name" value="FKBP2/11"/>
</dbReference>
<evidence type="ECO:0000313" key="9">
    <source>
        <dbReference type="Proteomes" id="UP000825002"/>
    </source>
</evidence>
<evidence type="ECO:0000259" key="7">
    <source>
        <dbReference type="PROSITE" id="PS50059"/>
    </source>
</evidence>
<dbReference type="EC" id="5.2.1.8" evidence="2 5"/>
<dbReference type="PANTHER" id="PTHR45779">
    <property type="entry name" value="PEPTIDYLPROLYL ISOMERASE"/>
    <property type="match status" value="1"/>
</dbReference>
<evidence type="ECO:0000256" key="2">
    <source>
        <dbReference type="ARBA" id="ARBA00013194"/>
    </source>
</evidence>
<dbReference type="Pfam" id="PF00254">
    <property type="entry name" value="FKBP_C"/>
    <property type="match status" value="1"/>
</dbReference>
<protein>
    <recommendedName>
        <fullName evidence="2 5">peptidylprolyl isomerase</fullName>
        <ecNumber evidence="2 5">5.2.1.8</ecNumber>
    </recommendedName>
</protein>
<keyword evidence="3 5" id="KW-0697">Rotamase</keyword>
<evidence type="ECO:0000256" key="6">
    <source>
        <dbReference type="SAM" id="SignalP"/>
    </source>
</evidence>
<dbReference type="PROSITE" id="PS50059">
    <property type="entry name" value="FKBP_PPIASE"/>
    <property type="match status" value="1"/>
</dbReference>
<dbReference type="Gene3D" id="3.10.50.40">
    <property type="match status" value="1"/>
</dbReference>
<organism evidence="8 9">
    <name type="scientific">Fragariocoptes setiger</name>
    <dbReference type="NCBI Taxonomy" id="1670756"/>
    <lineage>
        <taxon>Eukaryota</taxon>
        <taxon>Metazoa</taxon>
        <taxon>Ecdysozoa</taxon>
        <taxon>Arthropoda</taxon>
        <taxon>Chelicerata</taxon>
        <taxon>Arachnida</taxon>
        <taxon>Acari</taxon>
        <taxon>Acariformes</taxon>
        <taxon>Trombidiformes</taxon>
        <taxon>Prostigmata</taxon>
        <taxon>Eupodina</taxon>
        <taxon>Eriophyoidea</taxon>
        <taxon>Phytoptidae</taxon>
        <taxon>Fragariocoptes</taxon>
    </lineage>
</organism>
<dbReference type="InterPro" id="IPR001179">
    <property type="entry name" value="PPIase_FKBP_dom"/>
</dbReference>
<evidence type="ECO:0000256" key="4">
    <source>
        <dbReference type="ARBA" id="ARBA00023235"/>
    </source>
</evidence>
<gene>
    <name evidence="8" type="primary">FPR2</name>
    <name evidence="8" type="ORF">GZH46_02940</name>
</gene>
<dbReference type="Proteomes" id="UP000825002">
    <property type="component" value="Unassembled WGS sequence"/>
</dbReference>
<keyword evidence="4 5" id="KW-0413">Isomerase</keyword>
<feature type="domain" description="PPIase FKBP-type" evidence="7">
    <location>
        <begin position="81"/>
        <end position="170"/>
    </location>
</feature>
<evidence type="ECO:0000256" key="1">
    <source>
        <dbReference type="ARBA" id="ARBA00000971"/>
    </source>
</evidence>
<dbReference type="PROSITE" id="PS51257">
    <property type="entry name" value="PROKAR_LIPOPROTEIN"/>
    <property type="match status" value="1"/>
</dbReference>
<name>A0ABQ7S569_9ACAR</name>
<keyword evidence="9" id="KW-1185">Reference proteome</keyword>
<proteinExistence type="predicted"/>
<accession>A0ABQ7S569</accession>
<dbReference type="InterPro" id="IPR046357">
    <property type="entry name" value="PPIase_dom_sf"/>
</dbReference>